<evidence type="ECO:0000313" key="2">
    <source>
        <dbReference type="Proteomes" id="UP000019737"/>
    </source>
</evidence>
<dbReference type="RefSeq" id="YP_009035969.1">
    <property type="nucleotide sequence ID" value="NC_024209.1"/>
</dbReference>
<dbReference type="GeneID" id="19527254"/>
<sequence length="66" mass="7763">MPGTRAGWSERKRRLTKRDLEILAPIFGFRNASDFAEFVEEQDRKDDDRKMIETELDMIVTRSESA</sequence>
<accession>X2KT46</accession>
<organism evidence="1 2">
    <name type="scientific">Mycobacterium phage Hawkeye</name>
    <dbReference type="NCBI Taxonomy" id="1458711"/>
    <lineage>
        <taxon>Viruses</taxon>
        <taxon>Duplodnaviria</taxon>
        <taxon>Heunggongvirae</taxon>
        <taxon>Uroviricota</taxon>
        <taxon>Caudoviricetes</taxon>
        <taxon>Dclasvirinae</taxon>
        <taxon>Hawkeyevirus</taxon>
        <taxon>Hawkeyevirus hawkeye</taxon>
    </lineage>
</organism>
<evidence type="ECO:0000313" key="1">
    <source>
        <dbReference type="EMBL" id="AHN84085.1"/>
    </source>
</evidence>
<name>X2KT46_9CAUD</name>
<reference evidence="1 2" key="1">
    <citation type="submission" date="2014-01" db="EMBL/GenBank/DDBJ databases">
        <authorList>
            <person name="Schneider V.M."/>
            <person name="Bowman C.A."/>
            <person name="Russell D.A."/>
            <person name="Pope W.H."/>
            <person name="Jacobs-Sera D."/>
            <person name="Hendrix R.W."/>
            <person name="Hatfull G.F."/>
        </authorList>
    </citation>
    <scope>NUCLEOTIDE SEQUENCE [LARGE SCALE GENOMIC DNA]</scope>
</reference>
<gene>
    <name evidence="1" type="primary">74</name>
    <name evidence="1" type="ORF">PBI_HAWKEYE_74</name>
</gene>
<keyword evidence="2" id="KW-1185">Reference proteome</keyword>
<dbReference type="KEGG" id="vg:19527254"/>
<protein>
    <submittedName>
        <fullName evidence="1">Uncharacterized protein</fullName>
    </submittedName>
</protein>
<proteinExistence type="predicted"/>
<dbReference type="Proteomes" id="UP000019737">
    <property type="component" value="Segment"/>
</dbReference>
<dbReference type="EMBL" id="KJ194582">
    <property type="protein sequence ID" value="AHN84085.1"/>
    <property type="molecule type" value="Genomic_DNA"/>
</dbReference>